<name>A0A183CJG6_GLOPA</name>
<dbReference type="AlphaFoldDB" id="A0A183CJG6"/>
<keyword evidence="2" id="KW-1185">Reference proteome</keyword>
<organism evidence="2 3">
    <name type="scientific">Globodera pallida</name>
    <name type="common">Potato cyst nematode worm</name>
    <name type="synonym">Heterodera pallida</name>
    <dbReference type="NCBI Taxonomy" id="36090"/>
    <lineage>
        <taxon>Eukaryota</taxon>
        <taxon>Metazoa</taxon>
        <taxon>Ecdysozoa</taxon>
        <taxon>Nematoda</taxon>
        <taxon>Chromadorea</taxon>
        <taxon>Rhabditida</taxon>
        <taxon>Tylenchina</taxon>
        <taxon>Tylenchomorpha</taxon>
        <taxon>Tylenchoidea</taxon>
        <taxon>Heteroderidae</taxon>
        <taxon>Heteroderinae</taxon>
        <taxon>Globodera</taxon>
    </lineage>
</organism>
<dbReference type="WBParaSite" id="GPLIN_001302200">
    <property type="protein sequence ID" value="GPLIN_001302200"/>
    <property type="gene ID" value="GPLIN_001302200"/>
</dbReference>
<feature type="signal peptide" evidence="1">
    <location>
        <begin position="1"/>
        <end position="23"/>
    </location>
</feature>
<keyword evidence="1" id="KW-0732">Signal</keyword>
<evidence type="ECO:0000256" key="1">
    <source>
        <dbReference type="SAM" id="SignalP"/>
    </source>
</evidence>
<accession>A0A183CJG6</accession>
<reference evidence="2" key="2">
    <citation type="submission" date="2014-05" db="EMBL/GenBank/DDBJ databases">
        <title>The genome and life-stage specific transcriptomes of Globodera pallida elucidate key aspects of plant parasitism by a cyst nematode.</title>
        <authorList>
            <person name="Cotton J.A."/>
            <person name="Lilley C.J."/>
            <person name="Jones L.M."/>
            <person name="Kikuchi T."/>
            <person name="Reid A.J."/>
            <person name="Thorpe P."/>
            <person name="Tsai I.J."/>
            <person name="Beasley H."/>
            <person name="Blok V."/>
            <person name="Cock P.J.A."/>
            <person name="Van den Akker S.E."/>
            <person name="Holroyd N."/>
            <person name="Hunt M."/>
            <person name="Mantelin S."/>
            <person name="Naghra H."/>
            <person name="Pain A."/>
            <person name="Palomares-Rius J.E."/>
            <person name="Zarowiecki M."/>
            <person name="Berriman M."/>
            <person name="Jones J.T."/>
            <person name="Urwin P.E."/>
        </authorList>
    </citation>
    <scope>NUCLEOTIDE SEQUENCE [LARGE SCALE GENOMIC DNA]</scope>
    <source>
        <strain evidence="2">Lindley</strain>
    </source>
</reference>
<proteinExistence type="predicted"/>
<dbReference type="Proteomes" id="UP000050741">
    <property type="component" value="Unassembled WGS sequence"/>
</dbReference>
<evidence type="ECO:0000313" key="2">
    <source>
        <dbReference type="Proteomes" id="UP000050741"/>
    </source>
</evidence>
<reference evidence="3" key="3">
    <citation type="submission" date="2016-06" db="UniProtKB">
        <authorList>
            <consortium name="WormBaseParasite"/>
        </authorList>
    </citation>
    <scope>IDENTIFICATION</scope>
</reference>
<reference evidence="2" key="1">
    <citation type="submission" date="2013-12" db="EMBL/GenBank/DDBJ databases">
        <authorList>
            <person name="Aslett M."/>
        </authorList>
    </citation>
    <scope>NUCLEOTIDE SEQUENCE [LARGE SCALE GENOMIC DNA]</scope>
    <source>
        <strain evidence="2">Lindley</strain>
    </source>
</reference>
<feature type="chain" id="PRO_5008147711" evidence="1">
    <location>
        <begin position="24"/>
        <end position="558"/>
    </location>
</feature>
<sequence>MCGKCMLFVMGITFLSLCLNVLANDYVKNAFAANSKEIIADILTGAGLGASLGSAGGPEVIIGGAAVGVVIEAAKNLGVYVVCKDKLGACQCRTGTCVQTEDGRGVDFCCGDAFEWKCYCEWNEIVALLTNRFPDFKQKEETTTTTTPSTTTTTTTTTMTTTTTTDENLFCKKAFFEQHPEDNKYEEEENKKCARNERHCYVLNCTTVTSTPSFDRFIGYKVEWGCSVTKESFKENFNQGKGRMGSGRFPGSKCNDAVGPKYYDMANVLVSAPLFNPTHSSLWCKGGHFWKKNHHGKNISVCNAHEHYCYVLNCTLALVGESGSTESEHHVFTKWGCTDKKPSKLLLDNPGQFIAKICKKASKWLTYNESFDKSCSPSQRYCYVLNCSTAFEGDKKPGIMTEWGCTDKWYRTDDFLQGKGRQLAETQIGPIPNNFTCNSSVTLNSNEDIMLPIFITANTSNSALKCKQGRETPESVNDSEGRCSPDAIVCYAIHCFNIQSKKRVKEWGCSNTSQICYEKVVRLLLFSAIMFWPLYLSTRVWRLLMSLSEAVPCQMIKD</sequence>
<evidence type="ECO:0000313" key="3">
    <source>
        <dbReference type="WBParaSite" id="GPLIN_001302200"/>
    </source>
</evidence>
<protein>
    <submittedName>
        <fullName evidence="3">Uncharacterized protein</fullName>
    </submittedName>
</protein>